<dbReference type="AlphaFoldDB" id="A0A8T2PSJ5"/>
<evidence type="ECO:0000313" key="1">
    <source>
        <dbReference type="EMBL" id="KAG9354320.1"/>
    </source>
</evidence>
<sequence length="163" mass="18912">MYQRYIQHRAGDFRPVYPDEVTEACQWELMEDKMAAVKSTMAQDSKIHNADRFKMMKDNAQLIMQINSLSEELALVKNKVCEYEKQLSVNCRRKKSRFPAIQASVVLSTQPISQASIFNAEESDRIIQLQRMEIAKLRGEIETQEFTQLPRPPHRSKLPPIVS</sequence>
<dbReference type="EMBL" id="JAFBMS010000002">
    <property type="protein sequence ID" value="KAG9354320.1"/>
    <property type="molecule type" value="Genomic_DNA"/>
</dbReference>
<dbReference type="Proteomes" id="UP000824540">
    <property type="component" value="Unassembled WGS sequence"/>
</dbReference>
<comment type="caution">
    <text evidence="1">The sequence shown here is derived from an EMBL/GenBank/DDBJ whole genome shotgun (WGS) entry which is preliminary data.</text>
</comment>
<accession>A0A8T2PSJ5</accession>
<dbReference type="OrthoDB" id="8963359at2759"/>
<keyword evidence="2" id="KW-1185">Reference proteome</keyword>
<protein>
    <submittedName>
        <fullName evidence="1">Uncharacterized protein</fullName>
    </submittedName>
</protein>
<reference evidence="1" key="1">
    <citation type="thesis" date="2021" institute="BYU ScholarsArchive" country="Provo, UT, USA">
        <title>Applications of and Algorithms for Genome Assembly and Genomic Analyses with an Emphasis on Marine Teleosts.</title>
        <authorList>
            <person name="Pickett B.D."/>
        </authorList>
    </citation>
    <scope>NUCLEOTIDE SEQUENCE</scope>
    <source>
        <strain evidence="1">HI-2016</strain>
    </source>
</reference>
<gene>
    <name evidence="1" type="ORF">JZ751_001024</name>
</gene>
<evidence type="ECO:0000313" key="2">
    <source>
        <dbReference type="Proteomes" id="UP000824540"/>
    </source>
</evidence>
<name>A0A8T2PSJ5_9TELE</name>
<proteinExistence type="predicted"/>
<organism evidence="1 2">
    <name type="scientific">Albula glossodonta</name>
    <name type="common">roundjaw bonefish</name>
    <dbReference type="NCBI Taxonomy" id="121402"/>
    <lineage>
        <taxon>Eukaryota</taxon>
        <taxon>Metazoa</taxon>
        <taxon>Chordata</taxon>
        <taxon>Craniata</taxon>
        <taxon>Vertebrata</taxon>
        <taxon>Euteleostomi</taxon>
        <taxon>Actinopterygii</taxon>
        <taxon>Neopterygii</taxon>
        <taxon>Teleostei</taxon>
        <taxon>Albuliformes</taxon>
        <taxon>Albulidae</taxon>
        <taxon>Albula</taxon>
    </lineage>
</organism>